<dbReference type="GeneID" id="6103557"/>
<evidence type="ECO:0000313" key="6">
    <source>
        <dbReference type="WBParaSite" id="Bm8952.1"/>
    </source>
</evidence>
<dbReference type="KEGG" id="bmy:BM_BM8952"/>
<dbReference type="OrthoDB" id="5835088at2759"/>
<protein>
    <submittedName>
        <fullName evidence="3 6">Bm8952</fullName>
    </submittedName>
</protein>
<reference evidence="3 5" key="1">
    <citation type="journal article" date="2007" name="Science">
        <title>Draft genome of the filarial nematode parasite Brugia malayi.</title>
        <authorList>
            <person name="Ghedin E."/>
            <person name="Wang S."/>
            <person name="Spiro D."/>
            <person name="Caler E."/>
            <person name="Zhao Q."/>
            <person name="Crabtree J."/>
            <person name="Allen J.E."/>
            <person name="Delcher A.L."/>
            <person name="Guiliano D.B."/>
            <person name="Miranda-Saavedra D."/>
            <person name="Angiuoli S.V."/>
            <person name="Creasy T."/>
            <person name="Amedeo P."/>
            <person name="Haas B."/>
            <person name="El-Sayed N.M."/>
            <person name="Wortman J.R."/>
            <person name="Feldblyum T."/>
            <person name="Tallon L."/>
            <person name="Schatz M."/>
            <person name="Shumway M."/>
            <person name="Koo H."/>
            <person name="Salzberg S.L."/>
            <person name="Schobel S."/>
            <person name="Pertea M."/>
            <person name="Pop M."/>
            <person name="White O."/>
            <person name="Barton G.J."/>
            <person name="Carlow C.K."/>
            <person name="Crawford M.J."/>
            <person name="Daub J."/>
            <person name="Dimmic M.W."/>
            <person name="Estes C.F."/>
            <person name="Foster J.M."/>
            <person name="Ganatra M."/>
            <person name="Gregory W.F."/>
            <person name="Johnson N.M."/>
            <person name="Jin J."/>
            <person name="Komuniecki R."/>
            <person name="Korf I."/>
            <person name="Kumar S."/>
            <person name="Laney S."/>
            <person name="Li B.W."/>
            <person name="Li W."/>
            <person name="Lindblom T.H."/>
            <person name="Lustigman S."/>
            <person name="Ma D."/>
            <person name="Maina C.V."/>
            <person name="Martin D.M."/>
            <person name="McCarter J.P."/>
            <person name="McReynolds L."/>
            <person name="Mitreva M."/>
            <person name="Nutman T.B."/>
            <person name="Parkinson J."/>
            <person name="Peregrin-Alvarez J.M."/>
            <person name="Poole C."/>
            <person name="Ren Q."/>
            <person name="Saunders L."/>
            <person name="Sluder A.E."/>
            <person name="Smith K."/>
            <person name="Stanke M."/>
            <person name="Unnasch T.R."/>
            <person name="Ware J."/>
            <person name="Wei A.D."/>
            <person name="Weil G."/>
            <person name="Williams D.J."/>
            <person name="Zhang Y."/>
            <person name="Williams S.A."/>
            <person name="Fraser-Liggett C."/>
            <person name="Slatko B."/>
            <person name="Blaxter M.L."/>
            <person name="Scott A.L."/>
        </authorList>
    </citation>
    <scope>NUCLEOTIDE SEQUENCE</scope>
    <source>
        <strain evidence="3 5">FR3</strain>
    </source>
</reference>
<keyword evidence="2" id="KW-0472">Membrane</keyword>
<proteinExistence type="predicted"/>
<dbReference type="EMBL" id="LN856790">
    <property type="protein sequence ID" value="CDP92343.1"/>
    <property type="molecule type" value="Genomic_DNA"/>
</dbReference>
<reference evidence="4" key="3">
    <citation type="submission" date="2019-04" db="EMBL/GenBank/DDBJ databases">
        <authorList>
            <person name="Howe K."/>
            <person name="Paulini M."/>
            <person name="Williams G."/>
        </authorList>
    </citation>
    <scope>NUCLEOTIDE SEQUENCE [LARGE SCALE GENOMIC DNA]</scope>
    <source>
        <strain evidence="4">FR3</strain>
    </source>
</reference>
<evidence type="ECO:0000313" key="7">
    <source>
        <dbReference type="WormBase" id="Bm8952"/>
    </source>
</evidence>
<accession>A0A4E9FDK8</accession>
<dbReference type="AlphaFoldDB" id="A0A0K0JXK9"/>
<evidence type="ECO:0000256" key="2">
    <source>
        <dbReference type="SAM" id="Phobius"/>
    </source>
</evidence>
<dbReference type="WormBase" id="Bm8952">
    <property type="protein sequence ID" value="BM20154"/>
    <property type="gene ID" value="WBGene00229213"/>
</dbReference>
<feature type="compositionally biased region" description="Polar residues" evidence="1">
    <location>
        <begin position="79"/>
        <end position="96"/>
    </location>
</feature>
<keyword evidence="2" id="KW-0812">Transmembrane</keyword>
<dbReference type="CTD" id="6103557"/>
<evidence type="ECO:0000313" key="3">
    <source>
        <dbReference type="EMBL" id="CDP92343.1"/>
    </source>
</evidence>
<dbReference type="RefSeq" id="XP_001900134.1">
    <property type="nucleotide sequence ID" value="XM_001900099.2"/>
</dbReference>
<name>A0A0K0JXK9_BRUMA</name>
<accession>A0A0K0JXK9</accession>
<evidence type="ECO:0000313" key="5">
    <source>
        <dbReference type="Proteomes" id="UP000006672"/>
    </source>
</evidence>
<dbReference type="OMA" id="WALRRNP"/>
<reference evidence="6" key="4">
    <citation type="submission" date="2019-12" db="UniProtKB">
        <authorList>
            <consortium name="WormBaseParasite"/>
        </authorList>
    </citation>
    <scope>IDENTIFICATION</scope>
</reference>
<dbReference type="WBParaSite" id="Bm8952.1">
    <property type="protein sequence ID" value="Bm8952.1"/>
    <property type="gene ID" value="WBGene00229213"/>
</dbReference>
<dbReference type="EMBL" id="CAAKNF010000193">
    <property type="protein sequence ID" value="VIO94376.1"/>
    <property type="molecule type" value="Genomic_DNA"/>
</dbReference>
<feature type="transmembrane region" description="Helical" evidence="2">
    <location>
        <begin position="20"/>
        <end position="44"/>
    </location>
</feature>
<reference evidence="3" key="2">
    <citation type="submission" date="2012-12" db="EMBL/GenBank/DDBJ databases">
        <authorList>
            <person name="Gao Y.W."/>
            <person name="Fan S.T."/>
            <person name="Sun H.T."/>
            <person name="Wang Z."/>
            <person name="Gao X.L."/>
            <person name="Li Y.G."/>
            <person name="Wang T.C."/>
            <person name="Zhang K."/>
            <person name="Xu W.W."/>
            <person name="Yu Z.J."/>
            <person name="Xia X.Z."/>
        </authorList>
    </citation>
    <scope>NUCLEOTIDE SEQUENCE</scope>
    <source>
        <strain evidence="3">FR3</strain>
    </source>
</reference>
<feature type="region of interest" description="Disordered" evidence="1">
    <location>
        <begin position="58"/>
        <end position="105"/>
    </location>
</feature>
<gene>
    <name evidence="3 6 7" type="ORF">Bm8952</name>
    <name evidence="4" type="ORF">BM_BM8952</name>
    <name evidence="3" type="ORF">BM_Bm8952</name>
</gene>
<sequence length="105" mass="11803">MSDKEFLESGEQEGACPSYFWYLIGSFSITAIIIVFLIAYLIMYSDHFMWALRRNPRPSIKTKSKSKGSKHSSDKGESTTKGVSQMDEVSQQTSAQKDAPRDVTV</sequence>
<organism evidence="5 6">
    <name type="scientific">Brugia malayi</name>
    <name type="common">Filarial nematode worm</name>
    <dbReference type="NCBI Taxonomy" id="6279"/>
    <lineage>
        <taxon>Eukaryota</taxon>
        <taxon>Metazoa</taxon>
        <taxon>Ecdysozoa</taxon>
        <taxon>Nematoda</taxon>
        <taxon>Chromadorea</taxon>
        <taxon>Rhabditida</taxon>
        <taxon>Spirurina</taxon>
        <taxon>Spiruromorpha</taxon>
        <taxon>Filarioidea</taxon>
        <taxon>Onchocercidae</taxon>
        <taxon>Brugia</taxon>
    </lineage>
</organism>
<keyword evidence="5" id="KW-1185">Reference proteome</keyword>
<evidence type="ECO:0000313" key="4">
    <source>
        <dbReference type="EMBL" id="VIO94376.1"/>
    </source>
</evidence>
<dbReference type="Proteomes" id="UP000006672">
    <property type="component" value="Unassembled WGS sequence"/>
</dbReference>
<feature type="compositionally biased region" description="Basic residues" evidence="1">
    <location>
        <begin position="58"/>
        <end position="70"/>
    </location>
</feature>
<keyword evidence="2" id="KW-1133">Transmembrane helix</keyword>
<evidence type="ECO:0000256" key="1">
    <source>
        <dbReference type="SAM" id="MobiDB-lite"/>
    </source>
</evidence>